<evidence type="ECO:0000259" key="1">
    <source>
        <dbReference type="SMART" id="SM01321"/>
    </source>
</evidence>
<gene>
    <name evidence="2" type="ORF">FLL45_08150</name>
</gene>
<dbReference type="PANTHER" id="PTHR36966">
    <property type="entry name" value="REP-ASSOCIATED TYROSINE TRANSPOSASE"/>
    <property type="match status" value="1"/>
</dbReference>
<dbReference type="InterPro" id="IPR052715">
    <property type="entry name" value="RAYT_transposase"/>
</dbReference>
<dbReference type="Gene3D" id="3.30.70.1290">
    <property type="entry name" value="Transposase IS200-like"/>
    <property type="match status" value="1"/>
</dbReference>
<dbReference type="RefSeq" id="WP_142941539.1">
    <property type="nucleotide sequence ID" value="NZ_VIKR01000002.1"/>
</dbReference>
<dbReference type="InterPro" id="IPR002686">
    <property type="entry name" value="Transposase_17"/>
</dbReference>
<dbReference type="NCBIfam" id="NF047646">
    <property type="entry name" value="REP_Tyr_transpos"/>
    <property type="match status" value="1"/>
</dbReference>
<evidence type="ECO:0000313" key="3">
    <source>
        <dbReference type="Proteomes" id="UP000317839"/>
    </source>
</evidence>
<dbReference type="GO" id="GO:0043565">
    <property type="term" value="F:sequence-specific DNA binding"/>
    <property type="evidence" value="ECO:0007669"/>
    <property type="project" value="TreeGrafter"/>
</dbReference>
<organism evidence="2 3">
    <name type="scientific">Aliikangiella marina</name>
    <dbReference type="NCBI Taxonomy" id="1712262"/>
    <lineage>
        <taxon>Bacteria</taxon>
        <taxon>Pseudomonadati</taxon>
        <taxon>Pseudomonadota</taxon>
        <taxon>Gammaproteobacteria</taxon>
        <taxon>Oceanospirillales</taxon>
        <taxon>Pleioneaceae</taxon>
        <taxon>Aliikangiella</taxon>
    </lineage>
</organism>
<dbReference type="GO" id="GO:0004803">
    <property type="term" value="F:transposase activity"/>
    <property type="evidence" value="ECO:0007669"/>
    <property type="project" value="InterPro"/>
</dbReference>
<dbReference type="InterPro" id="IPR036515">
    <property type="entry name" value="Transposase_17_sf"/>
</dbReference>
<dbReference type="OrthoDB" id="9794403at2"/>
<sequence length="176" mass="20967">MQYRRADVKGGTYFFTVNLAERNKTLLVDRVNELRDAFKRVKTNHPFKMDAIVILPDHLHAIWTLPKNDSDFATRWGLIKANFSRSIAKNERINPSRTHKGERGIWQRRYWEHLIRDELDYQSHMDYVYYNPVKHGYVKNVIDWPYSSFHRDVEVGIYSADWGESDDSDGLFGERR</sequence>
<reference evidence="2 3" key="1">
    <citation type="submission" date="2019-06" db="EMBL/GenBank/DDBJ databases">
        <title>Draft genome of Aliikangiella marina GYP-15.</title>
        <authorList>
            <person name="Wang G."/>
        </authorList>
    </citation>
    <scope>NUCLEOTIDE SEQUENCE [LARGE SCALE GENOMIC DNA]</scope>
    <source>
        <strain evidence="2 3">GYP-15</strain>
    </source>
</reference>
<dbReference type="SUPFAM" id="SSF143422">
    <property type="entry name" value="Transposase IS200-like"/>
    <property type="match status" value="1"/>
</dbReference>
<dbReference type="SMART" id="SM01321">
    <property type="entry name" value="Y1_Tnp"/>
    <property type="match status" value="1"/>
</dbReference>
<dbReference type="GO" id="GO:0006313">
    <property type="term" value="P:DNA transposition"/>
    <property type="evidence" value="ECO:0007669"/>
    <property type="project" value="InterPro"/>
</dbReference>
<comment type="caution">
    <text evidence="2">The sequence shown here is derived from an EMBL/GenBank/DDBJ whole genome shotgun (WGS) entry which is preliminary data.</text>
</comment>
<dbReference type="Pfam" id="PF01797">
    <property type="entry name" value="Y1_Tnp"/>
    <property type="match status" value="1"/>
</dbReference>
<feature type="domain" description="Transposase IS200-like" evidence="1">
    <location>
        <begin position="8"/>
        <end position="131"/>
    </location>
</feature>
<dbReference type="EMBL" id="VIKR01000002">
    <property type="protein sequence ID" value="TQV74921.1"/>
    <property type="molecule type" value="Genomic_DNA"/>
</dbReference>
<proteinExistence type="predicted"/>
<dbReference type="Proteomes" id="UP000317839">
    <property type="component" value="Unassembled WGS sequence"/>
</dbReference>
<protein>
    <submittedName>
        <fullName evidence="2">Transposase</fullName>
    </submittedName>
</protein>
<name>A0A545TCK2_9GAMM</name>
<dbReference type="AlphaFoldDB" id="A0A545TCK2"/>
<evidence type="ECO:0000313" key="2">
    <source>
        <dbReference type="EMBL" id="TQV74921.1"/>
    </source>
</evidence>
<dbReference type="PANTHER" id="PTHR36966:SF1">
    <property type="entry name" value="REP-ASSOCIATED TYROSINE TRANSPOSASE"/>
    <property type="match status" value="1"/>
</dbReference>
<keyword evidence="3" id="KW-1185">Reference proteome</keyword>
<accession>A0A545TCK2</accession>